<dbReference type="PANTHER" id="PTHR14187:SF5">
    <property type="entry name" value="HEAT SHOCK 70 KDA PROTEIN 12A"/>
    <property type="match status" value="1"/>
</dbReference>
<gene>
    <name evidence="3" type="ORF">VTL71DRAFT_13937</name>
</gene>
<organism evidence="3 4">
    <name type="scientific">Oculimacula yallundae</name>
    <dbReference type="NCBI Taxonomy" id="86028"/>
    <lineage>
        <taxon>Eukaryota</taxon>
        <taxon>Fungi</taxon>
        <taxon>Dikarya</taxon>
        <taxon>Ascomycota</taxon>
        <taxon>Pezizomycotina</taxon>
        <taxon>Leotiomycetes</taxon>
        <taxon>Helotiales</taxon>
        <taxon>Ploettnerulaceae</taxon>
        <taxon>Oculimacula</taxon>
    </lineage>
</organism>
<dbReference type="Pfam" id="PF00012">
    <property type="entry name" value="HSP70"/>
    <property type="match status" value="1"/>
</dbReference>
<proteinExistence type="predicted"/>
<dbReference type="EMBL" id="JAZHXI010000006">
    <property type="protein sequence ID" value="KAL2070911.1"/>
    <property type="molecule type" value="Genomic_DNA"/>
</dbReference>
<name>A0ABR4CNE6_9HELO</name>
<comment type="caution">
    <text evidence="3">The sequence shown here is derived from an EMBL/GenBank/DDBJ whole genome shotgun (WGS) entry which is preliminary data.</text>
</comment>
<dbReference type="PANTHER" id="PTHR14187">
    <property type="entry name" value="ALPHA KINASE/ELONGATION FACTOR 2 KINASE"/>
    <property type="match status" value="1"/>
</dbReference>
<evidence type="ECO:0000256" key="1">
    <source>
        <dbReference type="ARBA" id="ARBA00022741"/>
    </source>
</evidence>
<dbReference type="CDD" id="cd10170">
    <property type="entry name" value="ASKHA_NBD_HSP70"/>
    <property type="match status" value="1"/>
</dbReference>
<reference evidence="3 4" key="1">
    <citation type="journal article" date="2024" name="Commun. Biol.">
        <title>Comparative genomic analysis of thermophilic fungi reveals convergent evolutionary adaptations and gene losses.</title>
        <authorList>
            <person name="Steindorff A.S."/>
            <person name="Aguilar-Pontes M.V."/>
            <person name="Robinson A.J."/>
            <person name="Andreopoulos B."/>
            <person name="LaButti K."/>
            <person name="Kuo A."/>
            <person name="Mondo S."/>
            <person name="Riley R."/>
            <person name="Otillar R."/>
            <person name="Haridas S."/>
            <person name="Lipzen A."/>
            <person name="Grimwood J."/>
            <person name="Schmutz J."/>
            <person name="Clum A."/>
            <person name="Reid I.D."/>
            <person name="Moisan M.C."/>
            <person name="Butler G."/>
            <person name="Nguyen T.T.M."/>
            <person name="Dewar K."/>
            <person name="Conant G."/>
            <person name="Drula E."/>
            <person name="Henrissat B."/>
            <person name="Hansel C."/>
            <person name="Singer S."/>
            <person name="Hutchinson M.I."/>
            <person name="de Vries R.P."/>
            <person name="Natvig D.O."/>
            <person name="Powell A.J."/>
            <person name="Tsang A."/>
            <person name="Grigoriev I.V."/>
        </authorList>
    </citation>
    <scope>NUCLEOTIDE SEQUENCE [LARGE SCALE GENOMIC DNA]</scope>
    <source>
        <strain evidence="3 4">CBS 494.80</strain>
    </source>
</reference>
<accession>A0ABR4CNE6</accession>
<sequence>MAGNITGSTSPFIVIGIDYGTTYSGAAWAKSGALNQVEVISQWSSQTIGATDSDKVPSDIAYDEYDRPAKWGFGLHASDTSIRWVKLLLSPLSLSALNTQEERVVDTTRRHLREIGKTAIEVIADYLRFLWSHILARLTVRLTAPVLDNMVLKVVLTVPAIWDHGAQQQMRTAARKAGILDYRACGQTEITLIAEPAAAALATYHDAEIRLNPTIEPGDSFVVCDAGGGTVDLISYTVQSFEPFHLRECIGATGDLCGAVYVDREFLRHIHIYRKHMKRVSHETEERFMEREWENNVKRNFDGTAGPWLIETPQVQQNRRLKAVRSVFKREESTVLRWTGDYLCQIFAEVVPKIIDLLRDQVQGIRDATGSPPKVIILVGGFGGNRYLLDQVQQQFRHMNIEIQQPTRSWSAVCRGAVHRGVQGGDRIVTNHISKFYYGVLYKTPWIEGEYILADKDFDARRQIWQAINQMDWYLRKSENVLQVLDIEHKFTAIYEAPEELSNQRYDIYYSDHDDPGTRLVHHTRRLCKLRFDLSQFSFTSFPSYTNSLGKDYRQVTCILRMAPTVSSLDWEIWCQGIRIRPFVDYEDVQTEETARRPT</sequence>
<evidence type="ECO:0000313" key="3">
    <source>
        <dbReference type="EMBL" id="KAL2070911.1"/>
    </source>
</evidence>
<keyword evidence="4" id="KW-1185">Reference proteome</keyword>
<keyword evidence="2" id="KW-0067">ATP-binding</keyword>
<dbReference type="Proteomes" id="UP001595075">
    <property type="component" value="Unassembled WGS sequence"/>
</dbReference>
<evidence type="ECO:0008006" key="5">
    <source>
        <dbReference type="Google" id="ProtNLM"/>
    </source>
</evidence>
<protein>
    <recommendedName>
        <fullName evidence="5">Actin-like ATPase domain-containing protein</fullName>
    </recommendedName>
</protein>
<dbReference type="Gene3D" id="3.30.420.40">
    <property type="match status" value="1"/>
</dbReference>
<dbReference type="InterPro" id="IPR013126">
    <property type="entry name" value="Hsp_70_fam"/>
</dbReference>
<evidence type="ECO:0000256" key="2">
    <source>
        <dbReference type="ARBA" id="ARBA00022840"/>
    </source>
</evidence>
<dbReference type="SUPFAM" id="SSF53067">
    <property type="entry name" value="Actin-like ATPase domain"/>
    <property type="match status" value="2"/>
</dbReference>
<evidence type="ECO:0000313" key="4">
    <source>
        <dbReference type="Proteomes" id="UP001595075"/>
    </source>
</evidence>
<keyword evidence="1" id="KW-0547">Nucleotide-binding</keyword>
<dbReference type="InterPro" id="IPR043129">
    <property type="entry name" value="ATPase_NBD"/>
</dbReference>